<sequence length="93" mass="10431">MESPILETSIRIGSFSPPQPVNKTRPSSPLTMRNKILGGGRDWLLPVSTHPPPLNCPHPTAPHDHLNTPNRPDNSLSDNPAWRERKSLRRKSQ</sequence>
<evidence type="ECO:0000313" key="3">
    <source>
        <dbReference type="Proteomes" id="UP001281761"/>
    </source>
</evidence>
<protein>
    <submittedName>
        <fullName evidence="2">Uncharacterized protein</fullName>
    </submittedName>
</protein>
<feature type="compositionally biased region" description="Polar residues" evidence="1">
    <location>
        <begin position="21"/>
        <end position="31"/>
    </location>
</feature>
<feature type="compositionally biased region" description="Pro residues" evidence="1">
    <location>
        <begin position="49"/>
        <end position="60"/>
    </location>
</feature>
<name>A0ABQ9XG26_9EUKA</name>
<feature type="compositionally biased region" description="Polar residues" evidence="1">
    <location>
        <begin position="67"/>
        <end position="78"/>
    </location>
</feature>
<dbReference type="Proteomes" id="UP001281761">
    <property type="component" value="Unassembled WGS sequence"/>
</dbReference>
<comment type="caution">
    <text evidence="2">The sequence shown here is derived from an EMBL/GenBank/DDBJ whole genome shotgun (WGS) entry which is preliminary data.</text>
</comment>
<dbReference type="EMBL" id="JARBJD010000118">
    <property type="protein sequence ID" value="KAK2951418.1"/>
    <property type="molecule type" value="Genomic_DNA"/>
</dbReference>
<gene>
    <name evidence="2" type="ORF">BLNAU_13575</name>
</gene>
<accession>A0ABQ9XG26</accession>
<feature type="region of interest" description="Disordered" evidence="1">
    <location>
        <begin position="1"/>
        <end position="93"/>
    </location>
</feature>
<evidence type="ECO:0000313" key="2">
    <source>
        <dbReference type="EMBL" id="KAK2951418.1"/>
    </source>
</evidence>
<evidence type="ECO:0000256" key="1">
    <source>
        <dbReference type="SAM" id="MobiDB-lite"/>
    </source>
</evidence>
<reference evidence="2 3" key="1">
    <citation type="journal article" date="2022" name="bioRxiv">
        <title>Genomics of Preaxostyla Flagellates Illuminates Evolutionary Transitions and the Path Towards Mitochondrial Loss.</title>
        <authorList>
            <person name="Novak L.V.F."/>
            <person name="Treitli S.C."/>
            <person name="Pyrih J."/>
            <person name="Halakuc P."/>
            <person name="Pipaliya S.V."/>
            <person name="Vacek V."/>
            <person name="Brzon O."/>
            <person name="Soukal P."/>
            <person name="Eme L."/>
            <person name="Dacks J.B."/>
            <person name="Karnkowska A."/>
            <person name="Elias M."/>
            <person name="Hampl V."/>
        </authorList>
    </citation>
    <scope>NUCLEOTIDE SEQUENCE [LARGE SCALE GENOMIC DNA]</scope>
    <source>
        <strain evidence="2">NAU3</strain>
        <tissue evidence="2">Gut</tissue>
    </source>
</reference>
<organism evidence="2 3">
    <name type="scientific">Blattamonas nauphoetae</name>
    <dbReference type="NCBI Taxonomy" id="2049346"/>
    <lineage>
        <taxon>Eukaryota</taxon>
        <taxon>Metamonada</taxon>
        <taxon>Preaxostyla</taxon>
        <taxon>Oxymonadida</taxon>
        <taxon>Blattamonas</taxon>
    </lineage>
</organism>
<proteinExistence type="predicted"/>
<keyword evidence="3" id="KW-1185">Reference proteome</keyword>